<gene>
    <name evidence="2" type="ORF">NCGR_LOCUS28320</name>
</gene>
<keyword evidence="3" id="KW-1185">Reference proteome</keyword>
<feature type="compositionally biased region" description="Low complexity" evidence="1">
    <location>
        <begin position="27"/>
        <end position="37"/>
    </location>
</feature>
<dbReference type="Proteomes" id="UP000604825">
    <property type="component" value="Unassembled WGS sequence"/>
</dbReference>
<evidence type="ECO:0000313" key="3">
    <source>
        <dbReference type="Proteomes" id="UP000604825"/>
    </source>
</evidence>
<protein>
    <submittedName>
        <fullName evidence="2">Uncharacterized protein</fullName>
    </submittedName>
</protein>
<feature type="region of interest" description="Disordered" evidence="1">
    <location>
        <begin position="1"/>
        <end position="37"/>
    </location>
</feature>
<evidence type="ECO:0000256" key="1">
    <source>
        <dbReference type="SAM" id="MobiDB-lite"/>
    </source>
</evidence>
<sequence length="124" mass="13421">MQPSPSSRAIQEKRQEHKKANMSLPASSSSSVTPMVESSVRRSLRVNRAMYGFHEVRLEKNPSKRRKTCGVVLIDESTGEVGPVPIAILHGWGIDCGVAPTELSDDALMQAPGSKLVIHDESAA</sequence>
<proteinExistence type="predicted"/>
<dbReference type="AlphaFoldDB" id="A0A811PK36"/>
<evidence type="ECO:0000313" key="2">
    <source>
        <dbReference type="EMBL" id="CAD6243021.1"/>
    </source>
</evidence>
<dbReference type="EMBL" id="CAJGYO010000007">
    <property type="protein sequence ID" value="CAD6243021.1"/>
    <property type="molecule type" value="Genomic_DNA"/>
</dbReference>
<feature type="compositionally biased region" description="Basic and acidic residues" evidence="1">
    <location>
        <begin position="10"/>
        <end position="19"/>
    </location>
</feature>
<name>A0A811PK36_9POAL</name>
<accession>A0A811PK36</accession>
<reference evidence="2" key="1">
    <citation type="submission" date="2020-10" db="EMBL/GenBank/DDBJ databases">
        <authorList>
            <person name="Han B."/>
            <person name="Lu T."/>
            <person name="Zhao Q."/>
            <person name="Huang X."/>
            <person name="Zhao Y."/>
        </authorList>
    </citation>
    <scope>NUCLEOTIDE SEQUENCE</scope>
</reference>
<comment type="caution">
    <text evidence="2">The sequence shown here is derived from an EMBL/GenBank/DDBJ whole genome shotgun (WGS) entry which is preliminary data.</text>
</comment>
<organism evidence="2 3">
    <name type="scientific">Miscanthus lutarioriparius</name>
    <dbReference type="NCBI Taxonomy" id="422564"/>
    <lineage>
        <taxon>Eukaryota</taxon>
        <taxon>Viridiplantae</taxon>
        <taxon>Streptophyta</taxon>
        <taxon>Embryophyta</taxon>
        <taxon>Tracheophyta</taxon>
        <taxon>Spermatophyta</taxon>
        <taxon>Magnoliopsida</taxon>
        <taxon>Liliopsida</taxon>
        <taxon>Poales</taxon>
        <taxon>Poaceae</taxon>
        <taxon>PACMAD clade</taxon>
        <taxon>Panicoideae</taxon>
        <taxon>Andropogonodae</taxon>
        <taxon>Andropogoneae</taxon>
        <taxon>Saccharinae</taxon>
        <taxon>Miscanthus</taxon>
    </lineage>
</organism>